<dbReference type="GO" id="GO:0008810">
    <property type="term" value="F:cellulase activity"/>
    <property type="evidence" value="ECO:0007669"/>
    <property type="project" value="InterPro"/>
</dbReference>
<dbReference type="SUPFAM" id="SSF49899">
    <property type="entry name" value="Concanavalin A-like lectins/glucanases"/>
    <property type="match status" value="1"/>
</dbReference>
<dbReference type="InterPro" id="IPR013320">
    <property type="entry name" value="ConA-like_dom_sf"/>
</dbReference>
<evidence type="ECO:0000256" key="1">
    <source>
        <dbReference type="ARBA" id="ARBA00005519"/>
    </source>
</evidence>
<dbReference type="Pfam" id="PF01670">
    <property type="entry name" value="Glyco_hydro_12"/>
    <property type="match status" value="1"/>
</dbReference>
<gene>
    <name evidence="3" type="ORF">CROQUDRAFT_722458</name>
</gene>
<dbReference type="AlphaFoldDB" id="A0A9P6NJK6"/>
<evidence type="ECO:0000313" key="3">
    <source>
        <dbReference type="EMBL" id="KAG0147178.1"/>
    </source>
</evidence>
<name>A0A9P6NJK6_9BASI</name>
<keyword evidence="2" id="KW-0326">Glycosidase</keyword>
<keyword evidence="2" id="KW-0119">Carbohydrate metabolism</keyword>
<dbReference type="InterPro" id="IPR002594">
    <property type="entry name" value="GH12"/>
</dbReference>
<evidence type="ECO:0000256" key="2">
    <source>
        <dbReference type="RuleBase" id="RU361163"/>
    </source>
</evidence>
<reference evidence="3" key="1">
    <citation type="submission" date="2013-11" db="EMBL/GenBank/DDBJ databases">
        <title>Genome sequence of the fusiform rust pathogen reveals effectors for host alternation and coevolution with pine.</title>
        <authorList>
            <consortium name="DOE Joint Genome Institute"/>
            <person name="Smith K."/>
            <person name="Pendleton A."/>
            <person name="Kubisiak T."/>
            <person name="Anderson C."/>
            <person name="Salamov A."/>
            <person name="Aerts A."/>
            <person name="Riley R."/>
            <person name="Clum A."/>
            <person name="Lindquist E."/>
            <person name="Ence D."/>
            <person name="Campbell M."/>
            <person name="Kronenberg Z."/>
            <person name="Feau N."/>
            <person name="Dhillon B."/>
            <person name="Hamelin R."/>
            <person name="Burleigh J."/>
            <person name="Smith J."/>
            <person name="Yandell M."/>
            <person name="Nelson C."/>
            <person name="Grigoriev I."/>
            <person name="Davis J."/>
        </authorList>
    </citation>
    <scope>NUCLEOTIDE SEQUENCE</scope>
    <source>
        <strain evidence="3">G11</strain>
    </source>
</reference>
<keyword evidence="2" id="KW-0378">Hydrolase</keyword>
<comment type="similarity">
    <text evidence="1 2">Belongs to the glycosyl hydrolase 12 (cellulase H) family.</text>
</comment>
<dbReference type="Proteomes" id="UP000886653">
    <property type="component" value="Unassembled WGS sequence"/>
</dbReference>
<dbReference type="PANTHER" id="PTHR34002">
    <property type="entry name" value="BLR1656 PROTEIN"/>
    <property type="match status" value="1"/>
</dbReference>
<accession>A0A9P6NJK6</accession>
<sequence length="249" mass="26875">MGPAIPNGCSKSMEWHVGVSHFDKDQITGRLTLYNNIFSDSANVIGNQQNVKCDKYEQGQITWSTDFNFVSTNPTSDGQVKSYSNAAWAGGKSIQISALKIFYSNWYWTLTNPSHDLVADVSYDIFTSKDPNCPGQAGGCASHEIMIWLVSKGNAKPAGEKVQGDIITIGKDYTFDVWKGVVGGIPVISLTPTGGKAYQAFSGNLLPLFRTGLTGLGLDSSEYVCTVGTGVEPFKGSARLDSQYGLLLF</sequence>
<keyword evidence="4" id="KW-1185">Reference proteome</keyword>
<keyword evidence="2" id="KW-0624">Polysaccharide degradation</keyword>
<comment type="caution">
    <text evidence="3">The sequence shown here is derived from an EMBL/GenBank/DDBJ whole genome shotgun (WGS) entry which is preliminary data.</text>
</comment>
<proteinExistence type="inferred from homology"/>
<organism evidence="3 4">
    <name type="scientific">Cronartium quercuum f. sp. fusiforme G11</name>
    <dbReference type="NCBI Taxonomy" id="708437"/>
    <lineage>
        <taxon>Eukaryota</taxon>
        <taxon>Fungi</taxon>
        <taxon>Dikarya</taxon>
        <taxon>Basidiomycota</taxon>
        <taxon>Pucciniomycotina</taxon>
        <taxon>Pucciniomycetes</taxon>
        <taxon>Pucciniales</taxon>
        <taxon>Coleosporiaceae</taxon>
        <taxon>Cronartium</taxon>
    </lineage>
</organism>
<dbReference type="Gene3D" id="2.60.120.180">
    <property type="match status" value="1"/>
</dbReference>
<dbReference type="OrthoDB" id="89349at2759"/>
<dbReference type="EMBL" id="MU167251">
    <property type="protein sequence ID" value="KAG0147178.1"/>
    <property type="molecule type" value="Genomic_DNA"/>
</dbReference>
<dbReference type="PANTHER" id="PTHR34002:SF9">
    <property type="entry name" value="XYLOGLUCAN-SPECIFIC ENDO-BETA-1,4-GLUCANASE A"/>
    <property type="match status" value="1"/>
</dbReference>
<evidence type="ECO:0000313" key="4">
    <source>
        <dbReference type="Proteomes" id="UP000886653"/>
    </source>
</evidence>
<dbReference type="GO" id="GO:0000272">
    <property type="term" value="P:polysaccharide catabolic process"/>
    <property type="evidence" value="ECO:0007669"/>
    <property type="project" value="UniProtKB-KW"/>
</dbReference>
<dbReference type="InterPro" id="IPR013319">
    <property type="entry name" value="GH11/12"/>
</dbReference>
<protein>
    <submittedName>
        <fullName evidence="3">Uncharacterized protein</fullName>
    </submittedName>
</protein>